<protein>
    <recommendedName>
        <fullName evidence="5">DUF1345 domain-containing protein</fullName>
    </recommendedName>
</protein>
<keyword evidence="4" id="KW-1185">Reference proteome</keyword>
<sequence>MTAGKDVAKRSRKRERQQGSSPGTTFWRAETALDSRSRECVPRGSDAAREAALLGTIRNHLRHHTRFYAGAVLGVALWFALGGSASGPIAAVIAGDAFFGLYLAWTAVLARHVTAESFRHRADIDDEGLPLIVLITVIAAGLGVASIFSLLNQAQGPTPLHLVLAVAGVALGWATLHTVFAFRYAHLYYGKAEGGHGRRQDARGLDFPGNEQPGVWDFLYYSYVIGMTAQVSDVQVTDSHMRRVTLGHGILAFIFNTVILALAVNIAAGLAH</sequence>
<feature type="region of interest" description="Disordered" evidence="1">
    <location>
        <begin position="1"/>
        <end position="26"/>
    </location>
</feature>
<comment type="caution">
    <text evidence="3">The sequence shown here is derived from an EMBL/GenBank/DDBJ whole genome shotgun (WGS) entry which is preliminary data.</text>
</comment>
<dbReference type="Pfam" id="PF07077">
    <property type="entry name" value="DUF1345"/>
    <property type="match status" value="1"/>
</dbReference>
<gene>
    <name evidence="3" type="ORF">BWR60_18465</name>
</gene>
<evidence type="ECO:0000256" key="1">
    <source>
        <dbReference type="SAM" id="MobiDB-lite"/>
    </source>
</evidence>
<dbReference type="RefSeq" id="WP_088152502.1">
    <property type="nucleotide sequence ID" value="NZ_NHON01000034.1"/>
</dbReference>
<dbReference type="OrthoDB" id="64737at2"/>
<organism evidence="3 4">
    <name type="scientific">Inquilinus limosus</name>
    <dbReference type="NCBI Taxonomy" id="171674"/>
    <lineage>
        <taxon>Bacteria</taxon>
        <taxon>Pseudomonadati</taxon>
        <taxon>Pseudomonadota</taxon>
        <taxon>Alphaproteobacteria</taxon>
        <taxon>Rhodospirillales</taxon>
        <taxon>Rhodospirillaceae</taxon>
        <taxon>Inquilinus</taxon>
    </lineage>
</organism>
<keyword evidence="2" id="KW-0472">Membrane</keyword>
<dbReference type="AlphaFoldDB" id="A0A211ZK97"/>
<feature type="transmembrane region" description="Helical" evidence="2">
    <location>
        <begin position="67"/>
        <end position="83"/>
    </location>
</feature>
<feature type="transmembrane region" description="Helical" evidence="2">
    <location>
        <begin position="162"/>
        <end position="182"/>
    </location>
</feature>
<keyword evidence="2" id="KW-1133">Transmembrane helix</keyword>
<reference evidence="4" key="1">
    <citation type="submission" date="2017-05" db="EMBL/GenBank/DDBJ databases">
        <authorList>
            <person name="Macchi M."/>
            <person name="Festa S."/>
            <person name="Coppotelli B.M."/>
            <person name="Morelli I.S."/>
        </authorList>
    </citation>
    <scope>NUCLEOTIDE SEQUENCE [LARGE SCALE GENOMIC DNA]</scope>
    <source>
        <strain evidence="4">I</strain>
    </source>
</reference>
<dbReference type="Proteomes" id="UP000196655">
    <property type="component" value="Unassembled WGS sequence"/>
</dbReference>
<accession>A0A211ZK97</accession>
<feature type="transmembrane region" description="Helical" evidence="2">
    <location>
        <begin position="131"/>
        <end position="150"/>
    </location>
</feature>
<keyword evidence="2" id="KW-0812">Transmembrane</keyword>
<feature type="transmembrane region" description="Helical" evidence="2">
    <location>
        <begin position="250"/>
        <end position="271"/>
    </location>
</feature>
<dbReference type="EMBL" id="NHON01000034">
    <property type="protein sequence ID" value="OWJ65614.1"/>
    <property type="molecule type" value="Genomic_DNA"/>
</dbReference>
<dbReference type="InterPro" id="IPR009781">
    <property type="entry name" value="DUF1345"/>
</dbReference>
<dbReference type="STRING" id="1122125.GCA_000423185_05450"/>
<evidence type="ECO:0008006" key="5">
    <source>
        <dbReference type="Google" id="ProtNLM"/>
    </source>
</evidence>
<name>A0A211ZK97_9PROT</name>
<proteinExistence type="predicted"/>
<feature type="transmembrane region" description="Helical" evidence="2">
    <location>
        <begin position="89"/>
        <end position="110"/>
    </location>
</feature>
<evidence type="ECO:0000313" key="3">
    <source>
        <dbReference type="EMBL" id="OWJ65614.1"/>
    </source>
</evidence>
<evidence type="ECO:0000256" key="2">
    <source>
        <dbReference type="SAM" id="Phobius"/>
    </source>
</evidence>
<evidence type="ECO:0000313" key="4">
    <source>
        <dbReference type="Proteomes" id="UP000196655"/>
    </source>
</evidence>